<name>A0A4S3JVR6_9EURO</name>
<gene>
    <name evidence="1" type="ORF">EYZ11_000975</name>
</gene>
<evidence type="ECO:0000313" key="2">
    <source>
        <dbReference type="Proteomes" id="UP000308092"/>
    </source>
</evidence>
<dbReference type="VEuPathDB" id="FungiDB:EYZ11_000975"/>
<reference evidence="1 2" key="1">
    <citation type="submission" date="2019-03" db="EMBL/GenBank/DDBJ databases">
        <title>The genome sequence of a newly discovered highly antifungal drug resistant Aspergillus species, Aspergillus tanneri NIH 1004.</title>
        <authorList>
            <person name="Mounaud S."/>
            <person name="Singh I."/>
            <person name="Joardar V."/>
            <person name="Pakala S."/>
            <person name="Pakala S."/>
            <person name="Venepally P."/>
            <person name="Hoover J."/>
            <person name="Nierman W."/>
            <person name="Chung J."/>
            <person name="Losada L."/>
        </authorList>
    </citation>
    <scope>NUCLEOTIDE SEQUENCE [LARGE SCALE GENOMIC DNA]</scope>
    <source>
        <strain evidence="1 2">NIH1004</strain>
    </source>
</reference>
<dbReference type="AlphaFoldDB" id="A0A4S3JVR6"/>
<evidence type="ECO:0000313" key="1">
    <source>
        <dbReference type="EMBL" id="THC99515.1"/>
    </source>
</evidence>
<accession>A0A4S3JVR6</accession>
<comment type="caution">
    <text evidence="1">The sequence shown here is derived from an EMBL/GenBank/DDBJ whole genome shotgun (WGS) entry which is preliminary data.</text>
</comment>
<sequence>MVNFQLFASILANQPYVRTLALTQQVMLPVTVAETQRAKGLAGSFLRAHNYTGSTSDSTIKERWTISWKTSVWHCSFYGFVPVPILLGATKGR</sequence>
<dbReference type="Proteomes" id="UP000308092">
    <property type="component" value="Unassembled WGS sequence"/>
</dbReference>
<protein>
    <submittedName>
        <fullName evidence="1">Uncharacterized protein</fullName>
    </submittedName>
</protein>
<proteinExistence type="predicted"/>
<dbReference type="EMBL" id="SOSA01000016">
    <property type="protein sequence ID" value="THC99515.1"/>
    <property type="molecule type" value="Genomic_DNA"/>
</dbReference>
<keyword evidence="2" id="KW-1185">Reference proteome</keyword>
<organism evidence="1 2">
    <name type="scientific">Aspergillus tanneri</name>
    <dbReference type="NCBI Taxonomy" id="1220188"/>
    <lineage>
        <taxon>Eukaryota</taxon>
        <taxon>Fungi</taxon>
        <taxon>Dikarya</taxon>
        <taxon>Ascomycota</taxon>
        <taxon>Pezizomycotina</taxon>
        <taxon>Eurotiomycetes</taxon>
        <taxon>Eurotiomycetidae</taxon>
        <taxon>Eurotiales</taxon>
        <taxon>Aspergillaceae</taxon>
        <taxon>Aspergillus</taxon>
        <taxon>Aspergillus subgen. Circumdati</taxon>
    </lineage>
</organism>